<keyword evidence="4" id="KW-0808">Transferase</keyword>
<dbReference type="AlphaFoldDB" id="A0ABD5NBQ2"/>
<evidence type="ECO:0000256" key="4">
    <source>
        <dbReference type="ARBA" id="ARBA00022679"/>
    </source>
</evidence>
<comment type="cofactor">
    <cofactor evidence="1">
        <name>Mg(2+)</name>
        <dbReference type="ChEBI" id="CHEBI:18420"/>
    </cofactor>
</comment>
<gene>
    <name evidence="8" type="ORF">ACFOKC_03090</name>
</gene>
<keyword evidence="3" id="KW-0328">Glycosyltransferase</keyword>
<dbReference type="InterPro" id="IPR029044">
    <property type="entry name" value="Nucleotide-diphossugar_trans"/>
</dbReference>
<proteinExistence type="inferred from homology"/>
<keyword evidence="5" id="KW-0460">Magnesium</keyword>
<keyword evidence="9" id="KW-1185">Reference proteome</keyword>
<accession>A0ABD5NBQ2</accession>
<keyword evidence="6" id="KW-0472">Membrane</keyword>
<dbReference type="Proteomes" id="UP001595660">
    <property type="component" value="Unassembled WGS sequence"/>
</dbReference>
<comment type="caution">
    <text evidence="8">The sequence shown here is derived from an EMBL/GenBank/DDBJ whole genome shotgun (WGS) entry which is preliminary data.</text>
</comment>
<dbReference type="InterPro" id="IPR001173">
    <property type="entry name" value="Glyco_trans_2-like"/>
</dbReference>
<protein>
    <submittedName>
        <fullName evidence="8">Glycosyltransferase family 2 protein</fullName>
    </submittedName>
</protein>
<evidence type="ECO:0000259" key="7">
    <source>
        <dbReference type="Pfam" id="PF00535"/>
    </source>
</evidence>
<dbReference type="PANTHER" id="PTHR48090:SF10">
    <property type="entry name" value="GLUCOSYL-3-PHOSPHOGLYCERATE SYNTHASE"/>
    <property type="match status" value="1"/>
</dbReference>
<keyword evidence="6" id="KW-1133">Transmembrane helix</keyword>
<dbReference type="RefSeq" id="WP_232572153.1">
    <property type="nucleotide sequence ID" value="NZ_CP089466.1"/>
</dbReference>
<sequence length="330" mass="35422">MYHGKTIGAVVPAYNEADHIGGVIDTLPEFVDRAYVVDDGSTDDTLRVIRDHAAAANEHLTDAPETATGVTLDPRVVPVAHEENRGVGGAIKTGYQRALADGVDVTLVIAGDGQTEPDIVERIVAPVAAGDADYAKGNRLGDRDRDAMPRHRQFGNFVLSFLTKVASGYWDVMDPQNGSTAISRDALNAVDIEEMYEDYGYCNDLLVRLNAVDATIADVPRRAVYEDETSHISLRSYVPKVSSLLARDFAWRLKAKYFDHGSYPVPLLYVLGILGTGVGVAAATGTLLFAVQGAVDAFAVLAASALFVVLAMILDRTANRDLAVTADEAR</sequence>
<name>A0ABD5NBQ2_9EURY</name>
<evidence type="ECO:0000256" key="5">
    <source>
        <dbReference type="ARBA" id="ARBA00022842"/>
    </source>
</evidence>
<evidence type="ECO:0000313" key="8">
    <source>
        <dbReference type="EMBL" id="MFC3476702.1"/>
    </source>
</evidence>
<dbReference type="CDD" id="cd04179">
    <property type="entry name" value="DPM_DPG-synthase_like"/>
    <property type="match status" value="1"/>
</dbReference>
<feature type="transmembrane region" description="Helical" evidence="6">
    <location>
        <begin position="297"/>
        <end position="314"/>
    </location>
</feature>
<reference evidence="8 9" key="1">
    <citation type="journal article" date="2019" name="Int. J. Syst. Evol. Microbiol.">
        <title>The Global Catalogue of Microorganisms (GCM) 10K type strain sequencing project: providing services to taxonomists for standard genome sequencing and annotation.</title>
        <authorList>
            <consortium name="The Broad Institute Genomics Platform"/>
            <consortium name="The Broad Institute Genome Sequencing Center for Infectious Disease"/>
            <person name="Wu L."/>
            <person name="Ma J."/>
        </authorList>
    </citation>
    <scope>NUCLEOTIDE SEQUENCE [LARGE SCALE GENOMIC DNA]</scope>
    <source>
        <strain evidence="8 9">CGMCC 1.12562</strain>
    </source>
</reference>
<evidence type="ECO:0000256" key="3">
    <source>
        <dbReference type="ARBA" id="ARBA00022676"/>
    </source>
</evidence>
<dbReference type="Pfam" id="PF00535">
    <property type="entry name" value="Glycos_transf_2"/>
    <property type="match status" value="1"/>
</dbReference>
<organism evidence="8 9">
    <name type="scientific">Halobacterium litoreum</name>
    <dbReference type="NCBI Taxonomy" id="2039234"/>
    <lineage>
        <taxon>Archaea</taxon>
        <taxon>Methanobacteriati</taxon>
        <taxon>Methanobacteriota</taxon>
        <taxon>Stenosarchaea group</taxon>
        <taxon>Halobacteria</taxon>
        <taxon>Halobacteriales</taxon>
        <taxon>Halobacteriaceae</taxon>
        <taxon>Halobacterium</taxon>
    </lineage>
</organism>
<feature type="transmembrane region" description="Helical" evidence="6">
    <location>
        <begin position="267"/>
        <end position="291"/>
    </location>
</feature>
<dbReference type="GO" id="GO:0016757">
    <property type="term" value="F:glycosyltransferase activity"/>
    <property type="evidence" value="ECO:0007669"/>
    <property type="project" value="UniProtKB-KW"/>
</dbReference>
<evidence type="ECO:0000256" key="1">
    <source>
        <dbReference type="ARBA" id="ARBA00001946"/>
    </source>
</evidence>
<keyword evidence="6" id="KW-0812">Transmembrane</keyword>
<dbReference type="GeneID" id="69117383"/>
<dbReference type="SUPFAM" id="SSF53448">
    <property type="entry name" value="Nucleotide-diphospho-sugar transferases"/>
    <property type="match status" value="1"/>
</dbReference>
<evidence type="ECO:0000256" key="6">
    <source>
        <dbReference type="SAM" id="Phobius"/>
    </source>
</evidence>
<dbReference type="PANTHER" id="PTHR48090">
    <property type="entry name" value="UNDECAPRENYL-PHOSPHATE 4-DEOXY-4-FORMAMIDO-L-ARABINOSE TRANSFERASE-RELATED"/>
    <property type="match status" value="1"/>
</dbReference>
<dbReference type="Gene3D" id="3.90.550.10">
    <property type="entry name" value="Spore Coat Polysaccharide Biosynthesis Protein SpsA, Chain A"/>
    <property type="match status" value="1"/>
</dbReference>
<evidence type="ECO:0000313" key="9">
    <source>
        <dbReference type="Proteomes" id="UP001595660"/>
    </source>
</evidence>
<dbReference type="InterPro" id="IPR050256">
    <property type="entry name" value="Glycosyltransferase_2"/>
</dbReference>
<feature type="domain" description="Glycosyltransferase 2-like" evidence="7">
    <location>
        <begin position="10"/>
        <end position="188"/>
    </location>
</feature>
<evidence type="ECO:0000256" key="2">
    <source>
        <dbReference type="ARBA" id="ARBA00006739"/>
    </source>
</evidence>
<comment type="similarity">
    <text evidence="2">Belongs to the glycosyltransferase 2 family.</text>
</comment>
<dbReference type="EMBL" id="JBHRWN010000002">
    <property type="protein sequence ID" value="MFC3476702.1"/>
    <property type="molecule type" value="Genomic_DNA"/>
</dbReference>